<dbReference type="InterPro" id="IPR037401">
    <property type="entry name" value="SnoaL-like"/>
</dbReference>
<dbReference type="OrthoDB" id="582247at2"/>
<evidence type="ECO:0000256" key="1">
    <source>
        <dbReference type="SAM" id="MobiDB-lite"/>
    </source>
</evidence>
<organism evidence="3 4">
    <name type="scientific">Exilibacterium tricleocarpae</name>
    <dbReference type="NCBI Taxonomy" id="2591008"/>
    <lineage>
        <taxon>Bacteria</taxon>
        <taxon>Pseudomonadati</taxon>
        <taxon>Pseudomonadota</taxon>
        <taxon>Gammaproteobacteria</taxon>
        <taxon>Cellvibrionales</taxon>
        <taxon>Cellvibrionaceae</taxon>
        <taxon>Exilibacterium</taxon>
    </lineage>
</organism>
<accession>A0A545ST87</accession>
<keyword evidence="4" id="KW-1185">Reference proteome</keyword>
<evidence type="ECO:0000313" key="3">
    <source>
        <dbReference type="EMBL" id="TQV68187.1"/>
    </source>
</evidence>
<comment type="caution">
    <text evidence="3">The sequence shown here is derived from an EMBL/GenBank/DDBJ whole genome shotgun (WGS) entry which is preliminary data.</text>
</comment>
<protein>
    <submittedName>
        <fullName evidence="3">Nuclear transport factor 2 family protein</fullName>
    </submittedName>
</protein>
<dbReference type="Proteomes" id="UP000319732">
    <property type="component" value="Unassembled WGS sequence"/>
</dbReference>
<evidence type="ECO:0000313" key="4">
    <source>
        <dbReference type="Proteomes" id="UP000319732"/>
    </source>
</evidence>
<feature type="compositionally biased region" description="Polar residues" evidence="1">
    <location>
        <begin position="119"/>
        <end position="129"/>
    </location>
</feature>
<dbReference type="InterPro" id="IPR032710">
    <property type="entry name" value="NTF2-like_dom_sf"/>
</dbReference>
<reference evidence="3 4" key="1">
    <citation type="submission" date="2019-06" db="EMBL/GenBank/DDBJ databases">
        <title>Whole genome sequence for Cellvibrionaceae sp. R142.</title>
        <authorList>
            <person name="Wang G."/>
        </authorList>
    </citation>
    <scope>NUCLEOTIDE SEQUENCE [LARGE SCALE GENOMIC DNA]</scope>
    <source>
        <strain evidence="3 4">R142</strain>
    </source>
</reference>
<dbReference type="AlphaFoldDB" id="A0A545ST87"/>
<name>A0A545ST87_9GAMM</name>
<feature type="domain" description="SnoaL-like" evidence="2">
    <location>
        <begin position="48"/>
        <end position="92"/>
    </location>
</feature>
<evidence type="ECO:0000259" key="2">
    <source>
        <dbReference type="Pfam" id="PF12680"/>
    </source>
</evidence>
<dbReference type="SUPFAM" id="SSF54427">
    <property type="entry name" value="NTF2-like"/>
    <property type="match status" value="1"/>
</dbReference>
<dbReference type="PROSITE" id="PS51257">
    <property type="entry name" value="PROKAR_LIPOPROTEIN"/>
    <property type="match status" value="1"/>
</dbReference>
<dbReference type="EMBL" id="VHSG01000029">
    <property type="protein sequence ID" value="TQV68187.1"/>
    <property type="molecule type" value="Genomic_DNA"/>
</dbReference>
<dbReference type="Pfam" id="PF12680">
    <property type="entry name" value="SnoaL_2"/>
    <property type="match status" value="1"/>
</dbReference>
<dbReference type="Gene3D" id="3.10.450.50">
    <property type="match status" value="1"/>
</dbReference>
<proteinExistence type="predicted"/>
<sequence>MKPSTTALICFTLFSLFGCTHLSDANRLYSSSTEASLNNDGFERLLNRVADDWNRGDARAAADCFTPDAVYIEPPDRQLYEGRQALFEFFGGEEGRTSPMTIALYCNMSRYLKELTATTNTRSTQNQAGAENAKVRSG</sequence>
<gene>
    <name evidence="3" type="ORF">FKG94_24185</name>
</gene>
<feature type="region of interest" description="Disordered" evidence="1">
    <location>
        <begin position="119"/>
        <end position="138"/>
    </location>
</feature>
<dbReference type="RefSeq" id="WP_142929528.1">
    <property type="nucleotide sequence ID" value="NZ_ML660107.1"/>
</dbReference>